<feature type="binding site" evidence="11">
    <location>
        <position position="65"/>
    </location>
    <ligand>
        <name>Zn(2+)</name>
        <dbReference type="ChEBI" id="CHEBI:29105"/>
    </ligand>
</feature>
<name>A0A6P4J620_DROKI</name>
<feature type="domain" description="C2H2-type" evidence="13">
    <location>
        <begin position="278"/>
        <end position="306"/>
    </location>
</feature>
<feature type="domain" description="ZAD" evidence="14">
    <location>
        <begin position="12"/>
        <end position="89"/>
    </location>
</feature>
<feature type="domain" description="C2H2-type" evidence="13">
    <location>
        <begin position="250"/>
        <end position="277"/>
    </location>
</feature>
<proteinExistence type="predicted"/>
<evidence type="ECO:0000259" key="14">
    <source>
        <dbReference type="PROSITE" id="PS51915"/>
    </source>
</evidence>
<keyword evidence="3" id="KW-0677">Repeat</keyword>
<keyword evidence="15" id="KW-1185">Reference proteome</keyword>
<dbReference type="OMA" id="RKRDCIC"/>
<dbReference type="FunFam" id="3.30.160.60:FF:000038">
    <property type="entry name" value="Zinc finger protein 624"/>
    <property type="match status" value="1"/>
</dbReference>
<keyword evidence="5 11" id="KW-0862">Zinc</keyword>
<evidence type="ECO:0000256" key="3">
    <source>
        <dbReference type="ARBA" id="ARBA00022737"/>
    </source>
</evidence>
<evidence type="ECO:0000256" key="12">
    <source>
        <dbReference type="SAM" id="MobiDB-lite"/>
    </source>
</evidence>
<dbReference type="GO" id="GO:0010468">
    <property type="term" value="P:regulation of gene expression"/>
    <property type="evidence" value="ECO:0007669"/>
    <property type="project" value="TreeGrafter"/>
</dbReference>
<sequence>MELTGSAEPLHRHCRACGKFIFCKNPRNLFTEPHCIQLHQIEAITGLYLLEGSELDFPVFICGPCEVSLREAVRFRERIILTQKTLQSSRGALVDEIEEGGDLQDVSEQPLKDSVELEEVDQQEVLNLEEITQYEVTEEQIFDAVGELPLEEADKKVIPEEAKEKKREKQRESVPSKAPRHPYTSVTFADNSDARNQPRVQWDKLTEEEVVALKRERRKRDCICEQCGRHFSCPSNFKVHLLRHTGLKSFACTECPQKFYTAHLLRRHQDMHSGERPYPCQFCEMTFANTSVRTRHERIRHTNIKPFKCTECDKSFAVSGKLREHMLTHTGERAFHCEPCKASFVRRSHLLAHLRTKGHAQNASVQDSASKAMDLDVETVLTSCIDQT</sequence>
<reference evidence="16" key="1">
    <citation type="submission" date="2025-08" db="UniProtKB">
        <authorList>
            <consortium name="RefSeq"/>
        </authorList>
    </citation>
    <scope>IDENTIFICATION</scope>
    <source>
        <strain evidence="16">14028-0561.14</strain>
        <tissue evidence="16">Whole fly</tissue>
    </source>
</reference>
<dbReference type="OrthoDB" id="8685330at2759"/>
<feature type="binding site" evidence="11">
    <location>
        <position position="62"/>
    </location>
    <ligand>
        <name>Zn(2+)</name>
        <dbReference type="ChEBI" id="CHEBI:29105"/>
    </ligand>
</feature>
<dbReference type="GeneID" id="108084976"/>
<feature type="domain" description="C2H2-type" evidence="13">
    <location>
        <begin position="335"/>
        <end position="364"/>
    </location>
</feature>
<feature type="binding site" evidence="11">
    <location>
        <position position="14"/>
    </location>
    <ligand>
        <name>Zn(2+)</name>
        <dbReference type="ChEBI" id="CHEBI:29105"/>
    </ligand>
</feature>
<dbReference type="InterPro" id="IPR013087">
    <property type="entry name" value="Znf_C2H2_type"/>
</dbReference>
<dbReference type="PANTHER" id="PTHR16515">
    <property type="entry name" value="PR DOMAIN ZINC FINGER PROTEIN"/>
    <property type="match status" value="1"/>
</dbReference>
<dbReference type="PANTHER" id="PTHR16515:SF49">
    <property type="entry name" value="GASTRULA ZINC FINGER PROTEIN XLCGF49.1-LIKE-RELATED"/>
    <property type="match status" value="1"/>
</dbReference>
<keyword evidence="8" id="KW-0804">Transcription</keyword>
<dbReference type="InterPro" id="IPR012934">
    <property type="entry name" value="Znf_AD"/>
</dbReference>
<dbReference type="PROSITE" id="PS51915">
    <property type="entry name" value="ZAD"/>
    <property type="match status" value="1"/>
</dbReference>
<feature type="region of interest" description="Disordered" evidence="12">
    <location>
        <begin position="156"/>
        <end position="192"/>
    </location>
</feature>
<keyword evidence="9" id="KW-0539">Nucleus</keyword>
<evidence type="ECO:0000256" key="5">
    <source>
        <dbReference type="ARBA" id="ARBA00022833"/>
    </source>
</evidence>
<evidence type="ECO:0000256" key="11">
    <source>
        <dbReference type="PROSITE-ProRule" id="PRU01263"/>
    </source>
</evidence>
<dbReference type="GO" id="GO:0008270">
    <property type="term" value="F:zinc ion binding"/>
    <property type="evidence" value="ECO:0007669"/>
    <property type="project" value="UniProtKB-UniRule"/>
</dbReference>
<feature type="domain" description="C2H2-type" evidence="13">
    <location>
        <begin position="222"/>
        <end position="249"/>
    </location>
</feature>
<evidence type="ECO:0000256" key="7">
    <source>
        <dbReference type="ARBA" id="ARBA00023125"/>
    </source>
</evidence>
<comment type="subcellular location">
    <subcellularLocation>
        <location evidence="1">Nucleus</location>
    </subcellularLocation>
</comment>
<dbReference type="SUPFAM" id="SSF57667">
    <property type="entry name" value="beta-beta-alpha zinc fingers"/>
    <property type="match status" value="3"/>
</dbReference>
<dbReference type="PROSITE" id="PS00028">
    <property type="entry name" value="ZINC_FINGER_C2H2_1"/>
    <property type="match status" value="5"/>
</dbReference>
<evidence type="ECO:0000256" key="4">
    <source>
        <dbReference type="ARBA" id="ARBA00022771"/>
    </source>
</evidence>
<dbReference type="Proteomes" id="UP001652661">
    <property type="component" value="Chromosome 3R"/>
</dbReference>
<keyword evidence="6" id="KW-0805">Transcription regulation</keyword>
<gene>
    <name evidence="16" type="primary">LOC108084976</name>
</gene>
<dbReference type="Gene3D" id="3.30.160.60">
    <property type="entry name" value="Classic Zinc Finger"/>
    <property type="match status" value="5"/>
</dbReference>
<dbReference type="InterPro" id="IPR036236">
    <property type="entry name" value="Znf_C2H2_sf"/>
</dbReference>
<dbReference type="PROSITE" id="PS50157">
    <property type="entry name" value="ZINC_FINGER_C2H2_2"/>
    <property type="match status" value="5"/>
</dbReference>
<organism evidence="15 16">
    <name type="scientific">Drosophila kikkawai</name>
    <name type="common">Fruit fly</name>
    <dbReference type="NCBI Taxonomy" id="30033"/>
    <lineage>
        <taxon>Eukaryota</taxon>
        <taxon>Metazoa</taxon>
        <taxon>Ecdysozoa</taxon>
        <taxon>Arthropoda</taxon>
        <taxon>Hexapoda</taxon>
        <taxon>Insecta</taxon>
        <taxon>Pterygota</taxon>
        <taxon>Neoptera</taxon>
        <taxon>Endopterygota</taxon>
        <taxon>Diptera</taxon>
        <taxon>Brachycera</taxon>
        <taxon>Muscomorpha</taxon>
        <taxon>Ephydroidea</taxon>
        <taxon>Drosophilidae</taxon>
        <taxon>Drosophila</taxon>
        <taxon>Sophophora</taxon>
    </lineage>
</organism>
<keyword evidence="2 11" id="KW-0479">Metal-binding</keyword>
<dbReference type="RefSeq" id="XP_017036887.1">
    <property type="nucleotide sequence ID" value="XM_017181398.3"/>
</dbReference>
<feature type="domain" description="C2H2-type" evidence="13">
    <location>
        <begin position="307"/>
        <end position="334"/>
    </location>
</feature>
<keyword evidence="4 10" id="KW-0863">Zinc-finger</keyword>
<dbReference type="FunFam" id="3.30.160.60:FF:000100">
    <property type="entry name" value="Zinc finger 45-like"/>
    <property type="match status" value="1"/>
</dbReference>
<evidence type="ECO:0000256" key="1">
    <source>
        <dbReference type="ARBA" id="ARBA00004123"/>
    </source>
</evidence>
<keyword evidence="7" id="KW-0238">DNA-binding</keyword>
<dbReference type="SMART" id="SM00868">
    <property type="entry name" value="zf-AD"/>
    <property type="match status" value="1"/>
</dbReference>
<evidence type="ECO:0000256" key="2">
    <source>
        <dbReference type="ARBA" id="ARBA00022723"/>
    </source>
</evidence>
<dbReference type="InterPro" id="IPR050331">
    <property type="entry name" value="Zinc_finger"/>
</dbReference>
<dbReference type="Pfam" id="PF00096">
    <property type="entry name" value="zf-C2H2"/>
    <property type="match status" value="2"/>
</dbReference>
<accession>A0A6P4J620</accession>
<feature type="compositionally biased region" description="Basic and acidic residues" evidence="12">
    <location>
        <begin position="156"/>
        <end position="174"/>
    </location>
</feature>
<evidence type="ECO:0000256" key="10">
    <source>
        <dbReference type="PROSITE-ProRule" id="PRU00042"/>
    </source>
</evidence>
<evidence type="ECO:0000256" key="6">
    <source>
        <dbReference type="ARBA" id="ARBA00023015"/>
    </source>
</evidence>
<dbReference type="GO" id="GO:0003677">
    <property type="term" value="F:DNA binding"/>
    <property type="evidence" value="ECO:0007669"/>
    <property type="project" value="UniProtKB-KW"/>
</dbReference>
<evidence type="ECO:0000256" key="8">
    <source>
        <dbReference type="ARBA" id="ARBA00023163"/>
    </source>
</evidence>
<evidence type="ECO:0000313" key="16">
    <source>
        <dbReference type="RefSeq" id="XP_017036887.1"/>
    </source>
</evidence>
<dbReference type="AlphaFoldDB" id="A0A6P4J620"/>
<dbReference type="GO" id="GO:0005634">
    <property type="term" value="C:nucleus"/>
    <property type="evidence" value="ECO:0007669"/>
    <property type="project" value="UniProtKB-SubCell"/>
</dbReference>
<evidence type="ECO:0000313" key="15">
    <source>
        <dbReference type="Proteomes" id="UP001652661"/>
    </source>
</evidence>
<evidence type="ECO:0000256" key="9">
    <source>
        <dbReference type="ARBA" id="ARBA00023242"/>
    </source>
</evidence>
<feature type="binding site" evidence="11">
    <location>
        <position position="17"/>
    </location>
    <ligand>
        <name>Zn(2+)</name>
        <dbReference type="ChEBI" id="CHEBI:29105"/>
    </ligand>
</feature>
<dbReference type="SMART" id="SM00355">
    <property type="entry name" value="ZnF_C2H2"/>
    <property type="match status" value="5"/>
</dbReference>
<evidence type="ECO:0000259" key="13">
    <source>
        <dbReference type="PROSITE" id="PS50157"/>
    </source>
</evidence>
<protein>
    <submittedName>
        <fullName evidence="16">Transcription factor Ouib</fullName>
    </submittedName>
</protein>